<comment type="similarity">
    <text evidence="1">Belongs to the peptidase U62 family.</text>
</comment>
<organism evidence="8 9">
    <name type="scientific">Candidatus Fimimonas gallinarum</name>
    <dbReference type="NCBI Taxonomy" id="2840821"/>
    <lineage>
        <taxon>Bacteria</taxon>
        <taxon>Pseudomonadati</taxon>
        <taxon>Myxococcota</taxon>
        <taxon>Myxococcia</taxon>
        <taxon>Myxococcales</taxon>
        <taxon>Cystobacterineae</taxon>
        <taxon>Myxococcaceae</taxon>
        <taxon>Myxococcaceae incertae sedis</taxon>
        <taxon>Candidatus Fimimonas</taxon>
    </lineage>
</organism>
<keyword evidence="4" id="KW-0482">Metalloprotease</keyword>
<dbReference type="InterPro" id="IPR045570">
    <property type="entry name" value="Metalloprtase-TldD/E_cen_dom"/>
</dbReference>
<dbReference type="InterPro" id="IPR002510">
    <property type="entry name" value="Metalloprtase-TldD/E_N"/>
</dbReference>
<dbReference type="GO" id="GO:0008237">
    <property type="term" value="F:metallopeptidase activity"/>
    <property type="evidence" value="ECO:0007669"/>
    <property type="project" value="UniProtKB-KW"/>
</dbReference>
<feature type="domain" description="Metalloprotease TldD/E C-terminal" evidence="6">
    <location>
        <begin position="228"/>
        <end position="459"/>
    </location>
</feature>
<dbReference type="Pfam" id="PF01523">
    <property type="entry name" value="PmbA_TldD_1st"/>
    <property type="match status" value="1"/>
</dbReference>
<evidence type="ECO:0000259" key="7">
    <source>
        <dbReference type="Pfam" id="PF19290"/>
    </source>
</evidence>
<feature type="domain" description="Metalloprotease TldD/E N-terminal" evidence="5">
    <location>
        <begin position="22"/>
        <end position="84"/>
    </location>
</feature>
<accession>A0A9D1J800</accession>
<dbReference type="Pfam" id="PF19289">
    <property type="entry name" value="PmbA_TldD_3rd"/>
    <property type="match status" value="1"/>
</dbReference>
<dbReference type="Proteomes" id="UP000824200">
    <property type="component" value="Unassembled WGS sequence"/>
</dbReference>
<feature type="domain" description="Metalloprotease TldD/E central" evidence="7">
    <location>
        <begin position="112"/>
        <end position="220"/>
    </location>
</feature>
<dbReference type="Gene3D" id="3.30.2290.10">
    <property type="entry name" value="PmbA/TldD superfamily"/>
    <property type="match status" value="1"/>
</dbReference>
<dbReference type="InterPro" id="IPR045569">
    <property type="entry name" value="Metalloprtase-TldD/E_C"/>
</dbReference>
<dbReference type="PANTHER" id="PTHR30624">
    <property type="entry name" value="UNCHARACTERIZED PROTEIN TLDD AND PMBA"/>
    <property type="match status" value="1"/>
</dbReference>
<dbReference type="InterPro" id="IPR025502">
    <property type="entry name" value="TldD"/>
</dbReference>
<comment type="caution">
    <text evidence="8">The sequence shown here is derived from an EMBL/GenBank/DDBJ whole genome shotgun (WGS) entry which is preliminary data.</text>
</comment>
<evidence type="ECO:0000259" key="5">
    <source>
        <dbReference type="Pfam" id="PF01523"/>
    </source>
</evidence>
<dbReference type="Pfam" id="PF19290">
    <property type="entry name" value="PmbA_TldD_2nd"/>
    <property type="match status" value="1"/>
</dbReference>
<dbReference type="InterPro" id="IPR051463">
    <property type="entry name" value="Peptidase_U62_metallo"/>
</dbReference>
<name>A0A9D1J800_9BACT</name>
<proteinExistence type="inferred from homology"/>
<keyword evidence="3" id="KW-0378">Hydrolase</keyword>
<dbReference type="AlphaFoldDB" id="A0A9D1J800"/>
<dbReference type="SUPFAM" id="SSF111283">
    <property type="entry name" value="Putative modulator of DNA gyrase, PmbA/TldD"/>
    <property type="match status" value="1"/>
</dbReference>
<dbReference type="InterPro" id="IPR035068">
    <property type="entry name" value="TldD/PmbA_N"/>
</dbReference>
<protein>
    <submittedName>
        <fullName evidence="8">TldD/PmbA family protein</fullName>
    </submittedName>
</protein>
<evidence type="ECO:0000256" key="1">
    <source>
        <dbReference type="ARBA" id="ARBA00005836"/>
    </source>
</evidence>
<evidence type="ECO:0000256" key="2">
    <source>
        <dbReference type="ARBA" id="ARBA00022670"/>
    </source>
</evidence>
<gene>
    <name evidence="8" type="ORF">IAC95_03410</name>
</gene>
<keyword evidence="2" id="KW-0645">Protease</keyword>
<evidence type="ECO:0000256" key="4">
    <source>
        <dbReference type="ARBA" id="ARBA00023049"/>
    </source>
</evidence>
<dbReference type="GO" id="GO:0005829">
    <property type="term" value="C:cytosol"/>
    <property type="evidence" value="ECO:0007669"/>
    <property type="project" value="TreeGrafter"/>
</dbReference>
<evidence type="ECO:0000256" key="3">
    <source>
        <dbReference type="ARBA" id="ARBA00022801"/>
    </source>
</evidence>
<dbReference type="EMBL" id="DVHL01000028">
    <property type="protein sequence ID" value="HIR65915.1"/>
    <property type="molecule type" value="Genomic_DNA"/>
</dbReference>
<reference evidence="8" key="2">
    <citation type="journal article" date="2021" name="PeerJ">
        <title>Extensive microbial diversity within the chicken gut microbiome revealed by metagenomics and culture.</title>
        <authorList>
            <person name="Gilroy R."/>
            <person name="Ravi A."/>
            <person name="Getino M."/>
            <person name="Pursley I."/>
            <person name="Horton D.L."/>
            <person name="Alikhan N.F."/>
            <person name="Baker D."/>
            <person name="Gharbi K."/>
            <person name="Hall N."/>
            <person name="Watson M."/>
            <person name="Adriaenssens E.M."/>
            <person name="Foster-Nyarko E."/>
            <person name="Jarju S."/>
            <person name="Secka A."/>
            <person name="Antonio M."/>
            <person name="Oren A."/>
            <person name="Chaudhuri R.R."/>
            <person name="La Ragione R."/>
            <person name="Hildebrand F."/>
            <person name="Pallen M.J."/>
        </authorList>
    </citation>
    <scope>NUCLEOTIDE SEQUENCE</scope>
    <source>
        <strain evidence="8">CHK121-14286</strain>
    </source>
</reference>
<evidence type="ECO:0000259" key="6">
    <source>
        <dbReference type="Pfam" id="PF19289"/>
    </source>
</evidence>
<evidence type="ECO:0000313" key="8">
    <source>
        <dbReference type="EMBL" id="HIR65915.1"/>
    </source>
</evidence>
<reference evidence="8" key="1">
    <citation type="submission" date="2020-10" db="EMBL/GenBank/DDBJ databases">
        <authorList>
            <person name="Gilroy R."/>
        </authorList>
    </citation>
    <scope>NUCLEOTIDE SEQUENCE</scope>
    <source>
        <strain evidence="8">CHK121-14286</strain>
    </source>
</reference>
<dbReference type="PANTHER" id="PTHR30624:SF4">
    <property type="entry name" value="METALLOPROTEASE TLDD"/>
    <property type="match status" value="1"/>
</dbReference>
<sequence length="465" mass="50572">MVTKDVATKVLQRCLETGADFAELFCEDTVNGRIELVGGKVDKSTTRHIYGVGIRVLKDFQEVYGYTSDCSEKGLLALAAKLSAAYDGKPLGIKFELQETTAETDHVKILRPSDTVPVEEKISYLRTVDDAIASVEGCIVQRIVNIEEHTQRVTIANTKGKFVHDLRNQQRIAARVVASDGVKSQANSNSIGGNFDIDEYKKYDLVTFGKEVAQTTLRMLTADEIEGGVYTVIIHNGFGGVLFHEACGHSLEATSVARGQSVFTGRLGEKIASDVVTAIDDGTIFNEWGSTNIDDEGNRARRNVLIEKGVLKGYLIDDRNSRFMKMPSTGSGRRESYRFSPTSRMTNTYIENGESTFEDIIKNTKYGIFCKSMGGGSVNPVTGEFNFSVSEGYMVEDGKITRPVRGATLIGNGANALLNIDMVANNRSFGYGVCGSRSGSIFACVGEPTIRIQNMTVGGSGGKKQ</sequence>
<dbReference type="PIRSF" id="PIRSF004919">
    <property type="entry name" value="TldD"/>
    <property type="match status" value="1"/>
</dbReference>
<dbReference type="InterPro" id="IPR036059">
    <property type="entry name" value="TldD/PmbA_sf"/>
</dbReference>
<dbReference type="GO" id="GO:0006508">
    <property type="term" value="P:proteolysis"/>
    <property type="evidence" value="ECO:0007669"/>
    <property type="project" value="UniProtKB-KW"/>
</dbReference>
<evidence type="ECO:0000313" key="9">
    <source>
        <dbReference type="Proteomes" id="UP000824200"/>
    </source>
</evidence>